<protein>
    <recommendedName>
        <fullName evidence="2">Pseudouridine synthase RsuA/RluA-like domain-containing protein</fullName>
    </recommendedName>
</protein>
<dbReference type="PANTHER" id="PTHR21600">
    <property type="entry name" value="MITOCHONDRIAL RNA PSEUDOURIDINE SYNTHASE"/>
    <property type="match status" value="1"/>
</dbReference>
<dbReference type="Proteomes" id="UP001165090">
    <property type="component" value="Unassembled WGS sequence"/>
</dbReference>
<reference evidence="3 4" key="1">
    <citation type="journal article" date="2023" name="IScience">
        <title>Expanded male sex-determining region conserved during the evolution of homothallism in the green alga Volvox.</title>
        <authorList>
            <person name="Yamamoto K."/>
            <person name="Matsuzaki R."/>
            <person name="Mahakham W."/>
            <person name="Heman W."/>
            <person name="Sekimoto H."/>
            <person name="Kawachi M."/>
            <person name="Minakuchi Y."/>
            <person name="Toyoda A."/>
            <person name="Nozaki H."/>
        </authorList>
    </citation>
    <scope>NUCLEOTIDE SEQUENCE [LARGE SCALE GENOMIC DNA]</scope>
    <source>
        <strain evidence="3 4">NIES-4468</strain>
    </source>
</reference>
<feature type="non-terminal residue" evidence="3">
    <location>
        <position position="340"/>
    </location>
</feature>
<evidence type="ECO:0000256" key="1">
    <source>
        <dbReference type="SAM" id="MobiDB-lite"/>
    </source>
</evidence>
<feature type="domain" description="Pseudouridine synthase RsuA/RluA-like" evidence="2">
    <location>
        <begin position="53"/>
        <end position="235"/>
    </location>
</feature>
<sequence>ELMTGKTAAAAAAAAAESEEGAWPPPPPQLPRQQHPSGIPLGSETTTLPPPLRKIYRALVWGLVQEDQGRVDVPIGPISHPGVDGGLFAATPDGKPAVSLWKVLERRRSPAGAPATAAAAAGVLPYLEECCSRETVATNDADAEILLAAAAAAAAAAASSSSSSSSTLVAVPRLVGAQGSSQPSPLPPRQQQQPARVCWEAEAEAEAEADDRGQTLMQVEILTGRPHQIRIHMAAMGHPLLGDPLYGIGGRPRMGLDAVALANAVEETGQTDPRDGGFGRPGDCGYHLHSLELHVPHPMTGQPLLLRAPLPPLLMTSVERQAQEERLQPRTNGGACDERG</sequence>
<accession>A0ABQ5SE64</accession>
<comment type="caution">
    <text evidence="3">The sequence shown here is derived from an EMBL/GenBank/DDBJ whole genome shotgun (WGS) entry which is preliminary data.</text>
</comment>
<proteinExistence type="predicted"/>
<evidence type="ECO:0000313" key="3">
    <source>
        <dbReference type="EMBL" id="GLI67461.1"/>
    </source>
</evidence>
<feature type="region of interest" description="Disordered" evidence="1">
    <location>
        <begin position="1"/>
        <end position="49"/>
    </location>
</feature>
<dbReference type="SUPFAM" id="SSF55120">
    <property type="entry name" value="Pseudouridine synthase"/>
    <property type="match status" value="2"/>
</dbReference>
<evidence type="ECO:0000259" key="2">
    <source>
        <dbReference type="Pfam" id="PF00849"/>
    </source>
</evidence>
<dbReference type="InterPro" id="IPR006145">
    <property type="entry name" value="PsdUridine_synth_RsuA/RluA"/>
</dbReference>
<name>A0ABQ5SE64_9CHLO</name>
<organism evidence="3 4">
    <name type="scientific">Volvox africanus</name>
    <dbReference type="NCBI Taxonomy" id="51714"/>
    <lineage>
        <taxon>Eukaryota</taxon>
        <taxon>Viridiplantae</taxon>
        <taxon>Chlorophyta</taxon>
        <taxon>core chlorophytes</taxon>
        <taxon>Chlorophyceae</taxon>
        <taxon>CS clade</taxon>
        <taxon>Chlamydomonadales</taxon>
        <taxon>Volvocaceae</taxon>
        <taxon>Volvox</taxon>
    </lineage>
</organism>
<keyword evidence="4" id="KW-1185">Reference proteome</keyword>
<dbReference type="PANTHER" id="PTHR21600:SF88">
    <property type="entry name" value="RNA PSEUDOURIDINE SYNTHASE 5"/>
    <property type="match status" value="1"/>
</dbReference>
<gene>
    <name evidence="3" type="ORF">VaNZ11_011658</name>
</gene>
<feature type="region of interest" description="Disordered" evidence="1">
    <location>
        <begin position="177"/>
        <end position="196"/>
    </location>
</feature>
<dbReference type="InterPro" id="IPR050188">
    <property type="entry name" value="RluA_PseudoU_synthase"/>
</dbReference>
<evidence type="ECO:0000313" key="4">
    <source>
        <dbReference type="Proteomes" id="UP001165090"/>
    </source>
</evidence>
<dbReference type="InterPro" id="IPR020103">
    <property type="entry name" value="PsdUridine_synth_cat_dom_sf"/>
</dbReference>
<dbReference type="Gene3D" id="3.30.2350.10">
    <property type="entry name" value="Pseudouridine synthase"/>
    <property type="match status" value="2"/>
</dbReference>
<feature type="non-terminal residue" evidence="3">
    <location>
        <position position="1"/>
    </location>
</feature>
<dbReference type="Pfam" id="PF00849">
    <property type="entry name" value="PseudoU_synth_2"/>
    <property type="match status" value="1"/>
</dbReference>
<dbReference type="EMBL" id="BSDZ01000078">
    <property type="protein sequence ID" value="GLI67461.1"/>
    <property type="molecule type" value="Genomic_DNA"/>
</dbReference>